<reference evidence="1" key="1">
    <citation type="submission" date="2012-02" db="EMBL/GenBank/DDBJ databases">
        <title>The complete genome of Solitalea canadensis DSM 3403.</title>
        <authorList>
            <consortium name="US DOE Joint Genome Institute (JGI-PGF)"/>
            <person name="Lucas S."/>
            <person name="Copeland A."/>
            <person name="Lapidus A."/>
            <person name="Glavina del Rio T."/>
            <person name="Dalin E."/>
            <person name="Tice H."/>
            <person name="Bruce D."/>
            <person name="Goodwin L."/>
            <person name="Pitluck S."/>
            <person name="Peters L."/>
            <person name="Ovchinnikova G."/>
            <person name="Lu M."/>
            <person name="Kyrpides N."/>
            <person name="Mavromatis K."/>
            <person name="Ivanova N."/>
            <person name="Brettin T."/>
            <person name="Detter J.C."/>
            <person name="Han C."/>
            <person name="Larimer F."/>
            <person name="Land M."/>
            <person name="Hauser L."/>
            <person name="Markowitz V."/>
            <person name="Cheng J.-F."/>
            <person name="Hugenholtz P."/>
            <person name="Woyke T."/>
            <person name="Wu D."/>
            <person name="Spring S."/>
            <person name="Schroeder M."/>
            <person name="Kopitz M."/>
            <person name="Brambilla E."/>
            <person name="Klenk H.-P."/>
            <person name="Eisen J.A."/>
        </authorList>
    </citation>
    <scope>NUCLEOTIDE SEQUENCE</scope>
    <source>
        <strain evidence="1">DSM 3403</strain>
    </source>
</reference>
<name>H8KMM4_SOLCM</name>
<dbReference type="STRING" id="929556.Solca_4024"/>
<evidence type="ECO:0008006" key="3">
    <source>
        <dbReference type="Google" id="ProtNLM"/>
    </source>
</evidence>
<sequence length="308" mass="34776">MKTRFSITSIAFLLFGFSFFLCCSPVYSQGSRFEEGILATRVSFPGTPLGDYFSKLALNESGAGQSKETQKDLKLQEGNYQSLLEGLTEEEKATAGTMMLSAMMTPYYAKIYYSKEKVLAKAVALNYRLESFMNMAEKKGMMTAFSKDETNSFGITFSAEEIKKVWQKEEVKPENYAIQQSPNREPVIGYQCIKTIYTYKKGKQASSYPSANLPYKIIVWSSPQFDASLNFLHPLYLDIPHGILKIEIQYDVKAKFRMVYEVTNAIAKKLAESDYQMKPVENIVDWGENPMAASTGMLSILFSGSEEE</sequence>
<evidence type="ECO:0000313" key="1">
    <source>
        <dbReference type="EMBL" id="AFD09015.1"/>
    </source>
</evidence>
<protein>
    <recommendedName>
        <fullName evidence="3">DUF4412 domain-containing protein</fullName>
    </recommendedName>
</protein>
<dbReference type="eggNOG" id="ENOG5033D4R">
    <property type="taxonomic scope" value="Bacteria"/>
</dbReference>
<keyword evidence="2" id="KW-1185">Reference proteome</keyword>
<accession>H8KMM4</accession>
<organism evidence="1 2">
    <name type="scientific">Solitalea canadensis (strain ATCC 29591 / DSM 3403 / JCM 21819 / LMG 8368 / NBRC 15130 / NCIMB 12057 / USAM 9D)</name>
    <name type="common">Flexibacter canadensis</name>
    <dbReference type="NCBI Taxonomy" id="929556"/>
    <lineage>
        <taxon>Bacteria</taxon>
        <taxon>Pseudomonadati</taxon>
        <taxon>Bacteroidota</taxon>
        <taxon>Sphingobacteriia</taxon>
        <taxon>Sphingobacteriales</taxon>
        <taxon>Sphingobacteriaceae</taxon>
        <taxon>Solitalea</taxon>
    </lineage>
</organism>
<dbReference type="AlphaFoldDB" id="H8KMM4"/>
<dbReference type="KEGG" id="scn:Solca_4024"/>
<proteinExistence type="predicted"/>
<dbReference type="HOGENOM" id="CLU_905438_0_0_10"/>
<evidence type="ECO:0000313" key="2">
    <source>
        <dbReference type="Proteomes" id="UP000007590"/>
    </source>
</evidence>
<gene>
    <name evidence="1" type="ordered locus">Solca_4024</name>
</gene>
<dbReference type="Proteomes" id="UP000007590">
    <property type="component" value="Chromosome"/>
</dbReference>
<dbReference type="OrthoDB" id="871084at2"/>
<dbReference type="RefSeq" id="WP_014682238.1">
    <property type="nucleotide sequence ID" value="NC_017770.1"/>
</dbReference>
<dbReference type="EMBL" id="CP003349">
    <property type="protein sequence ID" value="AFD09015.1"/>
    <property type="molecule type" value="Genomic_DNA"/>
</dbReference>